<sequence length="247" mass="25636">MAALGEVFYLRGAHVLFAEFDNKTILDDGGTVPYNANLSTSGPDLHILINDGEAGGAYFFNDSSGKFLSYDVPEVTRLKADYIIRKNLAGAMFWELSGDQEGDKSLVWNSADAFRKSGQLDDSPNHLYYPGSRFSNVRQAAAQPSGTLPSSTSSTQGVSSTSDSDTSTTTPSAASATQTTDSRTTAEPSTEAPLSAPAAEPSTSVKPESPAPPAAPTESSEADTAGTSTSSSGAPVPPIVTSSCSFE</sequence>
<feature type="compositionally biased region" description="Low complexity" evidence="1">
    <location>
        <begin position="216"/>
        <end position="234"/>
    </location>
</feature>
<name>A0A165FDW0_EXIGL</name>
<dbReference type="InterPro" id="IPR001223">
    <property type="entry name" value="Glyco_hydro18_cat"/>
</dbReference>
<accession>A0A165FDW0</accession>
<dbReference type="Gene3D" id="3.10.50.10">
    <property type="match status" value="1"/>
</dbReference>
<dbReference type="InterPro" id="IPR029070">
    <property type="entry name" value="Chitinase_insertion_sf"/>
</dbReference>
<organism evidence="3 4">
    <name type="scientific">Exidia glandulosa HHB12029</name>
    <dbReference type="NCBI Taxonomy" id="1314781"/>
    <lineage>
        <taxon>Eukaryota</taxon>
        <taxon>Fungi</taxon>
        <taxon>Dikarya</taxon>
        <taxon>Basidiomycota</taxon>
        <taxon>Agaricomycotina</taxon>
        <taxon>Agaricomycetes</taxon>
        <taxon>Auriculariales</taxon>
        <taxon>Exidiaceae</taxon>
        <taxon>Exidia</taxon>
    </lineage>
</organism>
<evidence type="ECO:0000313" key="3">
    <source>
        <dbReference type="EMBL" id="KZV88832.1"/>
    </source>
</evidence>
<dbReference type="STRING" id="1314781.A0A165FDW0"/>
<proteinExistence type="predicted"/>
<dbReference type="InParanoid" id="A0A165FDW0"/>
<dbReference type="InterPro" id="IPR017853">
    <property type="entry name" value="GH"/>
</dbReference>
<dbReference type="GO" id="GO:0005975">
    <property type="term" value="P:carbohydrate metabolic process"/>
    <property type="evidence" value="ECO:0007669"/>
    <property type="project" value="InterPro"/>
</dbReference>
<dbReference type="SUPFAM" id="SSF51445">
    <property type="entry name" value="(Trans)glycosidases"/>
    <property type="match status" value="1"/>
</dbReference>
<dbReference type="AlphaFoldDB" id="A0A165FDW0"/>
<dbReference type="EMBL" id="KV426089">
    <property type="protein sequence ID" value="KZV88832.1"/>
    <property type="molecule type" value="Genomic_DNA"/>
</dbReference>
<dbReference type="PROSITE" id="PS51910">
    <property type="entry name" value="GH18_2"/>
    <property type="match status" value="1"/>
</dbReference>
<feature type="region of interest" description="Disordered" evidence="1">
    <location>
        <begin position="139"/>
        <end position="247"/>
    </location>
</feature>
<dbReference type="Pfam" id="PF00704">
    <property type="entry name" value="Glyco_hydro_18"/>
    <property type="match status" value="1"/>
</dbReference>
<evidence type="ECO:0000313" key="4">
    <source>
        <dbReference type="Proteomes" id="UP000077266"/>
    </source>
</evidence>
<dbReference type="Gene3D" id="3.20.20.80">
    <property type="entry name" value="Glycosidases"/>
    <property type="match status" value="1"/>
</dbReference>
<evidence type="ECO:0000259" key="2">
    <source>
        <dbReference type="PROSITE" id="PS51910"/>
    </source>
</evidence>
<gene>
    <name evidence="3" type="ORF">EXIGLDRAFT_838946</name>
</gene>
<protein>
    <recommendedName>
        <fullName evidence="2">GH18 domain-containing protein</fullName>
    </recommendedName>
</protein>
<reference evidence="3 4" key="1">
    <citation type="journal article" date="2016" name="Mol. Biol. Evol.">
        <title>Comparative Genomics of Early-Diverging Mushroom-Forming Fungi Provides Insights into the Origins of Lignocellulose Decay Capabilities.</title>
        <authorList>
            <person name="Nagy L.G."/>
            <person name="Riley R."/>
            <person name="Tritt A."/>
            <person name="Adam C."/>
            <person name="Daum C."/>
            <person name="Floudas D."/>
            <person name="Sun H."/>
            <person name="Yadav J.S."/>
            <person name="Pangilinan J."/>
            <person name="Larsson K.H."/>
            <person name="Matsuura K."/>
            <person name="Barry K."/>
            <person name="Labutti K."/>
            <person name="Kuo R."/>
            <person name="Ohm R.A."/>
            <person name="Bhattacharya S.S."/>
            <person name="Shirouzu T."/>
            <person name="Yoshinaga Y."/>
            <person name="Martin F.M."/>
            <person name="Grigoriev I.V."/>
            <person name="Hibbett D.S."/>
        </authorList>
    </citation>
    <scope>NUCLEOTIDE SEQUENCE [LARGE SCALE GENOMIC DNA]</scope>
    <source>
        <strain evidence="3 4">HHB12029</strain>
    </source>
</reference>
<feature type="domain" description="GH18" evidence="2">
    <location>
        <begin position="1"/>
        <end position="117"/>
    </location>
</feature>
<dbReference type="Proteomes" id="UP000077266">
    <property type="component" value="Unassembled WGS sequence"/>
</dbReference>
<feature type="compositionally biased region" description="Low complexity" evidence="1">
    <location>
        <begin position="143"/>
        <end position="208"/>
    </location>
</feature>
<keyword evidence="4" id="KW-1185">Reference proteome</keyword>
<dbReference type="OrthoDB" id="76388at2759"/>
<evidence type="ECO:0000256" key="1">
    <source>
        <dbReference type="SAM" id="MobiDB-lite"/>
    </source>
</evidence>